<gene>
    <name evidence="1" type="ORF">E6C70_05630</name>
</gene>
<evidence type="ECO:0000313" key="2">
    <source>
        <dbReference type="Proteomes" id="UP000307380"/>
    </source>
</evidence>
<comment type="caution">
    <text evidence="1">The sequence shown here is derived from an EMBL/GenBank/DDBJ whole genome shotgun (WGS) entry which is preliminary data.</text>
</comment>
<reference evidence="1 2" key="1">
    <citation type="submission" date="2019-04" db="EMBL/GenBank/DDBJ databases">
        <authorList>
            <person name="Jiang L."/>
        </authorList>
    </citation>
    <scope>NUCLEOTIDE SEQUENCE [LARGE SCALE GENOMIC DNA]</scope>
    <source>
        <strain evidence="1 2">YIM 131861</strain>
    </source>
</reference>
<accession>A0A4S4FZ89</accession>
<keyword evidence="2" id="KW-1185">Reference proteome</keyword>
<dbReference type="Proteomes" id="UP000307380">
    <property type="component" value="Unassembled WGS sequence"/>
</dbReference>
<sequence>MPNDNNISRAIKARLINPDVTLARLVEAGERLGQLDGDISVPTLVGDWYVYHQLTADVKETISSEHLKVLQELQIVDVEATLGALVEAGGTEGPGDKAAATFIGPWYAYKSGVADDLEVAVAPTDVVG</sequence>
<dbReference type="OrthoDB" id="9941889at2"/>
<dbReference type="EMBL" id="SSSN01000003">
    <property type="protein sequence ID" value="THG35522.1"/>
    <property type="molecule type" value="Genomic_DNA"/>
</dbReference>
<evidence type="ECO:0000313" key="1">
    <source>
        <dbReference type="EMBL" id="THG35522.1"/>
    </source>
</evidence>
<name>A0A4S4FZ89_9MICO</name>
<dbReference type="AlphaFoldDB" id="A0A4S4FZ89"/>
<proteinExistence type="predicted"/>
<dbReference type="RefSeq" id="WP_136423026.1">
    <property type="nucleotide sequence ID" value="NZ_OZ241748.1"/>
</dbReference>
<protein>
    <submittedName>
        <fullName evidence="1">Uncharacterized protein</fullName>
    </submittedName>
</protein>
<organism evidence="1 2">
    <name type="scientific">Orlajensenia flava</name>
    <dbReference type="NCBI Taxonomy" id="2565934"/>
    <lineage>
        <taxon>Bacteria</taxon>
        <taxon>Bacillati</taxon>
        <taxon>Actinomycetota</taxon>
        <taxon>Actinomycetes</taxon>
        <taxon>Micrococcales</taxon>
        <taxon>Microbacteriaceae</taxon>
        <taxon>Orlajensenia</taxon>
    </lineage>
</organism>